<dbReference type="Proteomes" id="UP001139410">
    <property type="component" value="Unassembled WGS sequence"/>
</dbReference>
<name>A0A9X1TUW5_9SPHN</name>
<comment type="caution">
    <text evidence="1">The sequence shown here is derived from an EMBL/GenBank/DDBJ whole genome shotgun (WGS) entry which is preliminary data.</text>
</comment>
<protein>
    <submittedName>
        <fullName evidence="1">Uncharacterized protein</fullName>
    </submittedName>
</protein>
<accession>A0A9X1TUW5</accession>
<evidence type="ECO:0000313" key="1">
    <source>
        <dbReference type="EMBL" id="MCF2513489.1"/>
    </source>
</evidence>
<keyword evidence="2" id="KW-1185">Reference proteome</keyword>
<dbReference type="EMBL" id="JAKFGM010000001">
    <property type="protein sequence ID" value="MCF2513489.1"/>
    <property type="molecule type" value="Genomic_DNA"/>
</dbReference>
<reference evidence="1" key="1">
    <citation type="submission" date="2022-01" db="EMBL/GenBank/DDBJ databases">
        <authorList>
            <person name="Jo J.-H."/>
            <person name="Im W.-T."/>
        </authorList>
    </citation>
    <scope>NUCLEOTIDE SEQUENCE</scope>
    <source>
        <strain evidence="1">G124</strain>
    </source>
</reference>
<gene>
    <name evidence="1" type="ORF">LVY65_00180</name>
</gene>
<organism evidence="1 2">
    <name type="scientific">Sphingomonas cremea</name>
    <dbReference type="NCBI Taxonomy" id="2904799"/>
    <lineage>
        <taxon>Bacteria</taxon>
        <taxon>Pseudomonadati</taxon>
        <taxon>Pseudomonadota</taxon>
        <taxon>Alphaproteobacteria</taxon>
        <taxon>Sphingomonadales</taxon>
        <taxon>Sphingomonadaceae</taxon>
        <taxon>Sphingomonas</taxon>
    </lineage>
</organism>
<dbReference type="RefSeq" id="WP_235066000.1">
    <property type="nucleotide sequence ID" value="NZ_JAKFGM010000001.1"/>
</dbReference>
<proteinExistence type="predicted"/>
<evidence type="ECO:0000313" key="2">
    <source>
        <dbReference type="Proteomes" id="UP001139410"/>
    </source>
</evidence>
<sequence>MTVLNATAPKLTQSEWKKVASTLLGIDVRHPRSGEAPDPIRQFVSLTRRDRRPADQCREALSQLGFNERQIAALGILSL</sequence>
<dbReference type="AlphaFoldDB" id="A0A9X1TUW5"/>